<name>A0A520S4S6_9GAMM</name>
<dbReference type="Pfam" id="PF01118">
    <property type="entry name" value="Semialdhyde_dh"/>
    <property type="match status" value="1"/>
</dbReference>
<dbReference type="EMBL" id="SHAG01000002">
    <property type="protein sequence ID" value="RZO77460.1"/>
    <property type="molecule type" value="Genomic_DNA"/>
</dbReference>
<dbReference type="GO" id="GO:0005737">
    <property type="term" value="C:cytoplasm"/>
    <property type="evidence" value="ECO:0007669"/>
    <property type="project" value="UniProtKB-SubCell"/>
</dbReference>
<evidence type="ECO:0000256" key="5">
    <source>
        <dbReference type="ARBA" id="ARBA00023002"/>
    </source>
</evidence>
<reference evidence="8 9" key="1">
    <citation type="submission" date="2019-02" db="EMBL/GenBank/DDBJ databases">
        <title>Prokaryotic population dynamics and viral predation in marine succession experiment using metagenomics: the confinement effect.</title>
        <authorList>
            <person name="Haro-Moreno J.M."/>
            <person name="Rodriguez-Valera F."/>
            <person name="Lopez-Perez M."/>
        </authorList>
    </citation>
    <scope>NUCLEOTIDE SEQUENCE [LARGE SCALE GENOMIC DNA]</scope>
    <source>
        <strain evidence="8">MED-G157</strain>
    </source>
</reference>
<evidence type="ECO:0000256" key="3">
    <source>
        <dbReference type="ARBA" id="ARBA00022605"/>
    </source>
</evidence>
<dbReference type="PANTHER" id="PTHR32338:SF10">
    <property type="entry name" value="N-ACETYL-GAMMA-GLUTAMYL-PHOSPHATE REDUCTASE, CHLOROPLASTIC-RELATED"/>
    <property type="match status" value="1"/>
</dbReference>
<dbReference type="UniPathway" id="UPA00068">
    <property type="reaction ID" value="UER00108"/>
</dbReference>
<dbReference type="SUPFAM" id="SSF51735">
    <property type="entry name" value="NAD(P)-binding Rossmann-fold domains"/>
    <property type="match status" value="1"/>
</dbReference>
<comment type="pathway">
    <text evidence="6">Amino-acid biosynthesis; L-arginine biosynthesis; N(2)-acetyl-L-ornithine from L-glutamate: step 3/4.</text>
</comment>
<keyword evidence="5 6" id="KW-0560">Oxidoreductase</keyword>
<evidence type="ECO:0000256" key="2">
    <source>
        <dbReference type="ARBA" id="ARBA00022571"/>
    </source>
</evidence>
<comment type="similarity">
    <text evidence="6">Belongs to the NAGSA dehydrogenase family. Type 2 subfamily.</text>
</comment>
<dbReference type="GO" id="GO:0003942">
    <property type="term" value="F:N-acetyl-gamma-glutamyl-phosphate reductase activity"/>
    <property type="evidence" value="ECO:0007669"/>
    <property type="project" value="UniProtKB-UniRule"/>
</dbReference>
<dbReference type="InterPro" id="IPR050085">
    <property type="entry name" value="AGPR"/>
</dbReference>
<evidence type="ECO:0000256" key="4">
    <source>
        <dbReference type="ARBA" id="ARBA00022857"/>
    </source>
</evidence>
<evidence type="ECO:0000259" key="7">
    <source>
        <dbReference type="SMART" id="SM00859"/>
    </source>
</evidence>
<dbReference type="InterPro" id="IPR058924">
    <property type="entry name" value="AGPR_dimerisation_dom"/>
</dbReference>
<dbReference type="Pfam" id="PF22698">
    <property type="entry name" value="Semialdhyde_dhC_1"/>
    <property type="match status" value="1"/>
</dbReference>
<dbReference type="AlphaFoldDB" id="A0A520S4S6"/>
<dbReference type="NCBIfam" id="TIGR01851">
    <property type="entry name" value="argC_other"/>
    <property type="match status" value="1"/>
</dbReference>
<dbReference type="InterPro" id="IPR036291">
    <property type="entry name" value="NAD(P)-bd_dom_sf"/>
</dbReference>
<dbReference type="InterPro" id="IPR000534">
    <property type="entry name" value="Semialdehyde_DH_NAD-bd"/>
</dbReference>
<dbReference type="SUPFAM" id="SSF55347">
    <property type="entry name" value="Glyceraldehyde-3-phosphate dehydrogenase-like, C-terminal domain"/>
    <property type="match status" value="1"/>
</dbReference>
<gene>
    <name evidence="6 8" type="primary">argC</name>
    <name evidence="8" type="ORF">EVA68_01000</name>
</gene>
<evidence type="ECO:0000313" key="9">
    <source>
        <dbReference type="Proteomes" id="UP000316199"/>
    </source>
</evidence>
<feature type="active site" evidence="6">
    <location>
        <position position="114"/>
    </location>
</feature>
<comment type="caution">
    <text evidence="8">The sequence shown here is derived from an EMBL/GenBank/DDBJ whole genome shotgun (WGS) entry which is preliminary data.</text>
</comment>
<comment type="subcellular location">
    <subcellularLocation>
        <location evidence="6">Cytoplasm</location>
    </subcellularLocation>
</comment>
<dbReference type="PANTHER" id="PTHR32338">
    <property type="entry name" value="N-ACETYL-GAMMA-GLUTAMYL-PHOSPHATE REDUCTASE, CHLOROPLASTIC-RELATED-RELATED"/>
    <property type="match status" value="1"/>
</dbReference>
<keyword evidence="3 6" id="KW-0028">Amino-acid biosynthesis</keyword>
<dbReference type="InterPro" id="IPR010136">
    <property type="entry name" value="AGPR_type-2"/>
</dbReference>
<evidence type="ECO:0000256" key="6">
    <source>
        <dbReference type="HAMAP-Rule" id="MF_01110"/>
    </source>
</evidence>
<evidence type="ECO:0000313" key="8">
    <source>
        <dbReference type="EMBL" id="RZO77460.1"/>
    </source>
</evidence>
<keyword evidence="4 6" id="KW-0521">NADP</keyword>
<proteinExistence type="inferred from homology"/>
<organism evidence="8 9">
    <name type="scientific">OM182 bacterium</name>
    <dbReference type="NCBI Taxonomy" id="2510334"/>
    <lineage>
        <taxon>Bacteria</taxon>
        <taxon>Pseudomonadati</taxon>
        <taxon>Pseudomonadota</taxon>
        <taxon>Gammaproteobacteria</taxon>
        <taxon>OMG group</taxon>
        <taxon>OM182 clade</taxon>
    </lineage>
</organism>
<dbReference type="GO" id="GO:0006526">
    <property type="term" value="P:L-arginine biosynthetic process"/>
    <property type="evidence" value="ECO:0007669"/>
    <property type="project" value="UniProtKB-UniRule"/>
</dbReference>
<dbReference type="HAMAP" id="MF_01110">
    <property type="entry name" value="ArgC_type2"/>
    <property type="match status" value="1"/>
</dbReference>
<dbReference type="Gene3D" id="3.30.360.10">
    <property type="entry name" value="Dihydrodipicolinate Reductase, domain 2"/>
    <property type="match status" value="1"/>
</dbReference>
<comment type="catalytic activity">
    <reaction evidence="6">
        <text>N-acetyl-L-glutamate 5-semialdehyde + phosphate + NADP(+) = N-acetyl-L-glutamyl 5-phosphate + NADPH + H(+)</text>
        <dbReference type="Rhea" id="RHEA:21588"/>
        <dbReference type="ChEBI" id="CHEBI:15378"/>
        <dbReference type="ChEBI" id="CHEBI:29123"/>
        <dbReference type="ChEBI" id="CHEBI:43474"/>
        <dbReference type="ChEBI" id="CHEBI:57783"/>
        <dbReference type="ChEBI" id="CHEBI:57936"/>
        <dbReference type="ChEBI" id="CHEBI:58349"/>
        <dbReference type="EC" id="1.2.1.38"/>
    </reaction>
</comment>
<dbReference type="CDD" id="cd23935">
    <property type="entry name" value="AGPR_2_C"/>
    <property type="match status" value="1"/>
</dbReference>
<dbReference type="SMART" id="SM00859">
    <property type="entry name" value="Semialdhyde_dh"/>
    <property type="match status" value="1"/>
</dbReference>
<keyword evidence="1 6" id="KW-0963">Cytoplasm</keyword>
<dbReference type="Proteomes" id="UP000316199">
    <property type="component" value="Unassembled WGS sequence"/>
</dbReference>
<comment type="function">
    <text evidence="6">Catalyzes the NADPH-dependent reduction of N-acetyl-5-glutamyl phosphate to yield N-acetyl-L-glutamate 5-semialdehyde.</text>
</comment>
<dbReference type="GO" id="GO:0051287">
    <property type="term" value="F:NAD binding"/>
    <property type="evidence" value="ECO:0007669"/>
    <property type="project" value="InterPro"/>
</dbReference>
<sequence>MYTVFIDGHIGTTGLLIRSRLEGRSDIEILNVAEAERKNPKVKRDVMSSADVVILCLPDDAARESFEISKGSTRFIDASSAHRVDPAWIYGLPELKTKHREAISNAQYVTNPGCWATAFIALTAPLIDQGILSRDSQLIINGVSGYSGGGKSLIIRYEEQQLSRPDALWHSRPYALGLTHKHIPEMLIHSGLGIEPLFLPSVGHFHQGMLVSVPLFSEQLTSCSRSMDDIYKCLNERYESEPCVTLHHPNDENALDRGFIDPQKNNGTNELDIYIFGKESQIVLISVLDNLGKGASGAAVQNLNLMLGLPECSGLNVKR</sequence>
<feature type="domain" description="Semialdehyde dehydrogenase NAD-binding" evidence="7">
    <location>
        <begin position="3"/>
        <end position="103"/>
    </location>
</feature>
<keyword evidence="2 6" id="KW-0055">Arginine biosynthesis</keyword>
<evidence type="ECO:0000256" key="1">
    <source>
        <dbReference type="ARBA" id="ARBA00022490"/>
    </source>
</evidence>
<dbReference type="Gene3D" id="3.40.50.720">
    <property type="entry name" value="NAD(P)-binding Rossmann-like Domain"/>
    <property type="match status" value="1"/>
</dbReference>
<accession>A0A520S4S6</accession>
<protein>
    <recommendedName>
        <fullName evidence="6">N-acetyl-gamma-glutamyl-phosphate reductase</fullName>
        <shortName evidence="6">AGPR</shortName>
        <ecNumber evidence="6">1.2.1.38</ecNumber>
    </recommendedName>
    <alternativeName>
        <fullName evidence="6">N-acetyl-glutamate semialdehyde dehydrogenase</fullName>
        <shortName evidence="6">NAGSA dehydrogenase</shortName>
    </alternativeName>
</protein>
<dbReference type="EC" id="1.2.1.38" evidence="6"/>